<evidence type="ECO:0000256" key="3">
    <source>
        <dbReference type="ARBA" id="ARBA00022853"/>
    </source>
</evidence>
<dbReference type="AlphaFoldDB" id="A0A2A9NU66"/>
<evidence type="ECO:0008006" key="10">
    <source>
        <dbReference type="Google" id="ProtNLM"/>
    </source>
</evidence>
<organism evidence="8 9">
    <name type="scientific">Amanita thiersii Skay4041</name>
    <dbReference type="NCBI Taxonomy" id="703135"/>
    <lineage>
        <taxon>Eukaryota</taxon>
        <taxon>Fungi</taxon>
        <taxon>Dikarya</taxon>
        <taxon>Basidiomycota</taxon>
        <taxon>Agaricomycotina</taxon>
        <taxon>Agaricomycetes</taxon>
        <taxon>Agaricomycetidae</taxon>
        <taxon>Agaricales</taxon>
        <taxon>Pluteineae</taxon>
        <taxon>Amanitaceae</taxon>
        <taxon>Amanita</taxon>
    </lineage>
</organism>
<feature type="region of interest" description="Disordered" evidence="7">
    <location>
        <begin position="135"/>
        <end position="232"/>
    </location>
</feature>
<dbReference type="Pfam" id="PF07904">
    <property type="entry name" value="Eaf7"/>
    <property type="match status" value="1"/>
</dbReference>
<keyword evidence="6" id="KW-0539">Nucleus</keyword>
<proteinExistence type="inferred from homology"/>
<keyword evidence="5" id="KW-0804">Transcription</keyword>
<keyword evidence="3" id="KW-0156">Chromatin regulator</keyword>
<dbReference type="GO" id="GO:0035267">
    <property type="term" value="C:NuA4 histone acetyltransferase complex"/>
    <property type="evidence" value="ECO:0007669"/>
    <property type="project" value="TreeGrafter"/>
</dbReference>
<accession>A0A2A9NU66</accession>
<evidence type="ECO:0000256" key="2">
    <source>
        <dbReference type="ARBA" id="ARBA00007117"/>
    </source>
</evidence>
<dbReference type="Proteomes" id="UP000242287">
    <property type="component" value="Unassembled WGS sequence"/>
</dbReference>
<name>A0A2A9NU66_9AGAR</name>
<evidence type="ECO:0000256" key="6">
    <source>
        <dbReference type="ARBA" id="ARBA00023242"/>
    </source>
</evidence>
<evidence type="ECO:0000256" key="4">
    <source>
        <dbReference type="ARBA" id="ARBA00023015"/>
    </source>
</evidence>
<dbReference type="PANTHER" id="PTHR13581">
    <property type="entry name" value="MRG-BINDING PROTEIN"/>
    <property type="match status" value="1"/>
</dbReference>
<keyword evidence="9" id="KW-1185">Reference proteome</keyword>
<dbReference type="GO" id="GO:0005634">
    <property type="term" value="C:nucleus"/>
    <property type="evidence" value="ECO:0007669"/>
    <property type="project" value="UniProtKB-SubCell"/>
</dbReference>
<dbReference type="OrthoDB" id="5595141at2759"/>
<keyword evidence="4" id="KW-0805">Transcription regulation</keyword>
<evidence type="ECO:0000256" key="1">
    <source>
        <dbReference type="ARBA" id="ARBA00004123"/>
    </source>
</evidence>
<gene>
    <name evidence="8" type="ORF">AMATHDRAFT_45103</name>
</gene>
<dbReference type="STRING" id="703135.A0A2A9NU66"/>
<evidence type="ECO:0000256" key="5">
    <source>
        <dbReference type="ARBA" id="ARBA00023163"/>
    </source>
</evidence>
<dbReference type="GO" id="GO:0006357">
    <property type="term" value="P:regulation of transcription by RNA polymerase II"/>
    <property type="evidence" value="ECO:0007669"/>
    <property type="project" value="TreeGrafter"/>
</dbReference>
<dbReference type="GO" id="GO:0006325">
    <property type="term" value="P:chromatin organization"/>
    <property type="evidence" value="ECO:0007669"/>
    <property type="project" value="UniProtKB-KW"/>
</dbReference>
<protein>
    <recommendedName>
        <fullName evidence="10">Chromatin modification-related protein EAF7</fullName>
    </recommendedName>
</protein>
<dbReference type="InterPro" id="IPR012423">
    <property type="entry name" value="Eaf7/MRGBP"/>
</dbReference>
<evidence type="ECO:0000313" key="8">
    <source>
        <dbReference type="EMBL" id="PFH54089.1"/>
    </source>
</evidence>
<evidence type="ECO:0000256" key="7">
    <source>
        <dbReference type="SAM" id="MobiDB-lite"/>
    </source>
</evidence>
<evidence type="ECO:0000313" key="9">
    <source>
        <dbReference type="Proteomes" id="UP000242287"/>
    </source>
</evidence>
<comment type="similarity">
    <text evidence="2">Belongs to the EAF7 family.</text>
</comment>
<feature type="region of interest" description="Disordered" evidence="7">
    <location>
        <begin position="85"/>
        <end position="109"/>
    </location>
</feature>
<feature type="compositionally biased region" description="Basic residues" evidence="7">
    <location>
        <begin position="150"/>
        <end position="161"/>
    </location>
</feature>
<sequence length="232" mass="25443">MTVSPPVNVANASFLDSVEGEISFFRSIMRARPVGIHRHFHALAIQNYIFKDTGRFVAVDDIWEKLKTCYNLDQLEAIDLEAENYDSPNTKHSPVSIPSPSPTQNLSGHPFFREEFTLPYEDFEAIIAQRRLRDTVSAPSSPAPPPPPPARKKGATRRRGKSNLNLAGLVGGDSDSSALTQESGDEPLAETPRESVVTGTDAGTDYAEEEDVEMREPSPGKMQPFGNSSLTN</sequence>
<dbReference type="PANTHER" id="PTHR13581:SF5">
    <property type="entry name" value="MRG_MORF4L-BINDING PROTEIN"/>
    <property type="match status" value="1"/>
</dbReference>
<dbReference type="EMBL" id="KZ301971">
    <property type="protein sequence ID" value="PFH54089.1"/>
    <property type="molecule type" value="Genomic_DNA"/>
</dbReference>
<comment type="subcellular location">
    <subcellularLocation>
        <location evidence="1">Nucleus</location>
    </subcellularLocation>
</comment>
<reference evidence="8 9" key="1">
    <citation type="submission" date="2014-02" db="EMBL/GenBank/DDBJ databases">
        <title>Transposable element dynamics among asymbiotic and ectomycorrhizal Amanita fungi.</title>
        <authorList>
            <consortium name="DOE Joint Genome Institute"/>
            <person name="Hess J."/>
            <person name="Skrede I."/>
            <person name="Wolfe B."/>
            <person name="LaButti K."/>
            <person name="Ohm R.A."/>
            <person name="Grigoriev I.V."/>
            <person name="Pringle A."/>
        </authorList>
    </citation>
    <scope>NUCLEOTIDE SEQUENCE [LARGE SCALE GENOMIC DNA]</scope>
    <source>
        <strain evidence="8 9">SKay4041</strain>
    </source>
</reference>
<feature type="compositionally biased region" description="Polar residues" evidence="7">
    <location>
        <begin position="86"/>
        <end position="107"/>
    </location>
</feature>